<dbReference type="AlphaFoldDB" id="A0A7S4HX48"/>
<sequence length="171" mass="18417">MLPSLGTSRAVAAASWQKALVVAARSAGGAAPSVAPSPQTQRRRQHLPFQIHRFSSSLSEDGDDIGREIDPPAKVVTRATLAEQIAEEHDMTAAKSRRIVDSVLDGIVESLSGAGGEETVVRLSSFGIFDRRLQASRKVRNPRTGEVLTSVAKQRVRFRASKGFKDAVNDI</sequence>
<dbReference type="GO" id="GO:0003677">
    <property type="term" value="F:DNA binding"/>
    <property type="evidence" value="ECO:0007669"/>
    <property type="project" value="UniProtKB-KW"/>
</dbReference>
<gene>
    <name evidence="3" type="ORF">OAUR00152_LOCUS4924</name>
</gene>
<comment type="similarity">
    <text evidence="2">Belongs to the bacterial histone-like protein family.</text>
</comment>
<dbReference type="PANTHER" id="PTHR33175:SF3">
    <property type="entry name" value="DNA-BINDING PROTEIN HU-BETA"/>
    <property type="match status" value="1"/>
</dbReference>
<dbReference type="SMART" id="SM00411">
    <property type="entry name" value="BHL"/>
    <property type="match status" value="1"/>
</dbReference>
<evidence type="ECO:0008006" key="4">
    <source>
        <dbReference type="Google" id="ProtNLM"/>
    </source>
</evidence>
<dbReference type="InterPro" id="IPR000119">
    <property type="entry name" value="Hist_DNA-bd"/>
</dbReference>
<evidence type="ECO:0000256" key="1">
    <source>
        <dbReference type="ARBA" id="ARBA00023125"/>
    </source>
</evidence>
<protein>
    <recommendedName>
        <fullName evidence="4">Integration host factor subunit alpha</fullName>
    </recommendedName>
</protein>
<dbReference type="InterPro" id="IPR010992">
    <property type="entry name" value="IHF-like_DNA-bd_dom_sf"/>
</dbReference>
<keyword evidence="1" id="KW-0238">DNA-binding</keyword>
<dbReference type="EMBL" id="HBKQ01007319">
    <property type="protein sequence ID" value="CAE2212098.1"/>
    <property type="molecule type" value="Transcribed_RNA"/>
</dbReference>
<accession>A0A7S4HX48</accession>
<dbReference type="Gene3D" id="4.10.520.10">
    <property type="entry name" value="IHF-like DNA-binding proteins"/>
    <property type="match status" value="1"/>
</dbReference>
<proteinExistence type="inferred from homology"/>
<evidence type="ECO:0000313" key="3">
    <source>
        <dbReference type="EMBL" id="CAE2212098.1"/>
    </source>
</evidence>
<dbReference type="Pfam" id="PF00216">
    <property type="entry name" value="Bac_DNA_binding"/>
    <property type="match status" value="1"/>
</dbReference>
<reference evidence="3" key="1">
    <citation type="submission" date="2021-01" db="EMBL/GenBank/DDBJ databases">
        <authorList>
            <person name="Corre E."/>
            <person name="Pelletier E."/>
            <person name="Niang G."/>
            <person name="Scheremetjew M."/>
            <person name="Finn R."/>
            <person name="Kale V."/>
            <person name="Holt S."/>
            <person name="Cochrane G."/>
            <person name="Meng A."/>
            <person name="Brown T."/>
            <person name="Cohen L."/>
        </authorList>
    </citation>
    <scope>NUCLEOTIDE SEQUENCE</scope>
    <source>
        <strain evidence="3">Isolate 1302-5</strain>
    </source>
</reference>
<dbReference type="SUPFAM" id="SSF47729">
    <property type="entry name" value="IHF-like DNA-binding proteins"/>
    <property type="match status" value="1"/>
</dbReference>
<dbReference type="GO" id="GO:0030527">
    <property type="term" value="F:structural constituent of chromatin"/>
    <property type="evidence" value="ECO:0007669"/>
    <property type="project" value="InterPro"/>
</dbReference>
<name>A0A7S4HX48_9STRA</name>
<dbReference type="PRINTS" id="PR01727">
    <property type="entry name" value="DNABINDINGHU"/>
</dbReference>
<organism evidence="3">
    <name type="scientific">Odontella aurita</name>
    <dbReference type="NCBI Taxonomy" id="265563"/>
    <lineage>
        <taxon>Eukaryota</taxon>
        <taxon>Sar</taxon>
        <taxon>Stramenopiles</taxon>
        <taxon>Ochrophyta</taxon>
        <taxon>Bacillariophyta</taxon>
        <taxon>Mediophyceae</taxon>
        <taxon>Biddulphiophycidae</taxon>
        <taxon>Eupodiscales</taxon>
        <taxon>Odontellaceae</taxon>
        <taxon>Odontella</taxon>
    </lineage>
</organism>
<dbReference type="PANTHER" id="PTHR33175">
    <property type="entry name" value="DNA-BINDING PROTEIN HU"/>
    <property type="match status" value="1"/>
</dbReference>
<dbReference type="CDD" id="cd13831">
    <property type="entry name" value="HU"/>
    <property type="match status" value="1"/>
</dbReference>
<evidence type="ECO:0000256" key="2">
    <source>
        <dbReference type="RuleBase" id="RU003939"/>
    </source>
</evidence>